<accession>A0A8S1RP75</accession>
<dbReference type="AlphaFoldDB" id="A0A8S1RP75"/>
<organism evidence="2 3">
    <name type="scientific">Paramecium sonneborni</name>
    <dbReference type="NCBI Taxonomy" id="65129"/>
    <lineage>
        <taxon>Eukaryota</taxon>
        <taxon>Sar</taxon>
        <taxon>Alveolata</taxon>
        <taxon>Ciliophora</taxon>
        <taxon>Intramacronucleata</taxon>
        <taxon>Oligohymenophorea</taxon>
        <taxon>Peniculida</taxon>
        <taxon>Parameciidae</taxon>
        <taxon>Paramecium</taxon>
    </lineage>
</organism>
<comment type="caution">
    <text evidence="2">The sequence shown here is derived from an EMBL/GenBank/DDBJ whole genome shotgun (WGS) entry which is preliminary data.</text>
</comment>
<dbReference type="Proteomes" id="UP000692954">
    <property type="component" value="Unassembled WGS sequence"/>
</dbReference>
<gene>
    <name evidence="2" type="ORF">PSON_ATCC_30995.1.T2090023</name>
</gene>
<keyword evidence="1" id="KW-0175">Coiled coil</keyword>
<dbReference type="EMBL" id="CAJJDN010000209">
    <property type="protein sequence ID" value="CAD8129173.1"/>
    <property type="molecule type" value="Genomic_DNA"/>
</dbReference>
<reference evidence="2" key="1">
    <citation type="submission" date="2021-01" db="EMBL/GenBank/DDBJ databases">
        <authorList>
            <consortium name="Genoscope - CEA"/>
            <person name="William W."/>
        </authorList>
    </citation>
    <scope>NUCLEOTIDE SEQUENCE</scope>
</reference>
<evidence type="ECO:0000256" key="1">
    <source>
        <dbReference type="SAM" id="Coils"/>
    </source>
</evidence>
<keyword evidence="3" id="KW-1185">Reference proteome</keyword>
<evidence type="ECO:0000313" key="2">
    <source>
        <dbReference type="EMBL" id="CAD8129173.1"/>
    </source>
</evidence>
<sequence>MVAITKDDFKMNKEIHQRIYTFSNQKIQYKEGFKNDICHRKVALIFKETKQIQVEYEYVRFKIDLRKNFKDVLIQNKKQVIQKMEQKKQNLKFYINNYLNSLGFNFKLFFMKMQSVNFSKKISILILNI</sequence>
<feature type="coiled-coil region" evidence="1">
    <location>
        <begin position="70"/>
        <end position="97"/>
    </location>
</feature>
<protein>
    <submittedName>
        <fullName evidence="2">Uncharacterized protein</fullName>
    </submittedName>
</protein>
<name>A0A8S1RP75_9CILI</name>
<evidence type="ECO:0000313" key="3">
    <source>
        <dbReference type="Proteomes" id="UP000692954"/>
    </source>
</evidence>
<proteinExistence type="predicted"/>